<dbReference type="InterPro" id="IPR036388">
    <property type="entry name" value="WH-like_DNA-bd_sf"/>
</dbReference>
<feature type="domain" description="Winged helix-turn-helix" evidence="1">
    <location>
        <begin position="2"/>
        <end position="65"/>
    </location>
</feature>
<sequence length="69" mass="8014">MTQCERILKYLDEHGSITRAEAMSECGIANFTARVSDLRRDGVALDVETVTQKNRYGETVRFARYRREE</sequence>
<proteinExistence type="predicted"/>
<protein>
    <submittedName>
        <fullName evidence="2">Helix-turn-helix domain protein</fullName>
    </submittedName>
</protein>
<name>A0A8S5UYT7_9CAUD</name>
<organism evidence="2">
    <name type="scientific">Siphoviridae sp. ctu1o13</name>
    <dbReference type="NCBI Taxonomy" id="2825711"/>
    <lineage>
        <taxon>Viruses</taxon>
        <taxon>Duplodnaviria</taxon>
        <taxon>Heunggongvirae</taxon>
        <taxon>Uroviricota</taxon>
        <taxon>Caudoviricetes</taxon>
    </lineage>
</organism>
<dbReference type="Pfam" id="PF14090">
    <property type="entry name" value="HTH_39"/>
    <property type="match status" value="1"/>
</dbReference>
<dbReference type="EMBL" id="BK016170">
    <property type="protein sequence ID" value="DAF99649.1"/>
    <property type="molecule type" value="Genomic_DNA"/>
</dbReference>
<dbReference type="InterPro" id="IPR055245">
    <property type="entry name" value="HTH_proteobacteria"/>
</dbReference>
<reference evidence="2" key="1">
    <citation type="journal article" date="2021" name="Proc. Natl. Acad. Sci. U.S.A.">
        <title>A Catalog of Tens of Thousands of Viruses from Human Metagenomes Reveals Hidden Associations with Chronic Diseases.</title>
        <authorList>
            <person name="Tisza M.J."/>
            <person name="Buck C.B."/>
        </authorList>
    </citation>
    <scope>NUCLEOTIDE SEQUENCE</scope>
    <source>
        <strain evidence="2">Ctu1o13</strain>
    </source>
</reference>
<evidence type="ECO:0000259" key="1">
    <source>
        <dbReference type="Pfam" id="PF14090"/>
    </source>
</evidence>
<accession>A0A8S5UYT7</accession>
<dbReference type="Gene3D" id="1.10.10.10">
    <property type="entry name" value="Winged helix-like DNA-binding domain superfamily/Winged helix DNA-binding domain"/>
    <property type="match status" value="1"/>
</dbReference>
<evidence type="ECO:0000313" key="2">
    <source>
        <dbReference type="EMBL" id="DAF99649.1"/>
    </source>
</evidence>